<dbReference type="Gene3D" id="2.60.40.1180">
    <property type="entry name" value="Golgi alpha-mannosidase II"/>
    <property type="match status" value="1"/>
</dbReference>
<evidence type="ECO:0000256" key="1">
    <source>
        <dbReference type="ARBA" id="ARBA00008061"/>
    </source>
</evidence>
<reference evidence="5 6" key="1">
    <citation type="submission" date="2017-02" db="EMBL/GenBank/DDBJ databases">
        <title>Prevalence of linear plasmids in Cutibacterium acnes isolates obtained from cancerous prostatic tissue.</title>
        <authorList>
            <person name="Davidsson S."/>
            <person name="Bruggemann H."/>
        </authorList>
    </citation>
    <scope>NUCLEOTIDE SEQUENCE [LARGE SCALE GENOMIC DNA]</scope>
    <source>
        <strain evidence="5 6">11-78</strain>
    </source>
</reference>
<dbReference type="InterPro" id="IPR004193">
    <property type="entry name" value="Glyco_hydro_13_N"/>
</dbReference>
<protein>
    <submittedName>
        <fullName evidence="5">Glycogen debranching enzyme</fullName>
    </submittedName>
</protein>
<gene>
    <name evidence="5" type="ORF">B1B09_02925</name>
</gene>
<dbReference type="EMBL" id="MVCE01000001">
    <property type="protein sequence ID" value="PGF36580.1"/>
    <property type="molecule type" value="Genomic_DNA"/>
</dbReference>
<name>A0AA44TKF9_CUTAC</name>
<dbReference type="CDD" id="cd11326">
    <property type="entry name" value="AmyAc_Glg_debranch"/>
    <property type="match status" value="1"/>
</dbReference>
<dbReference type="SUPFAM" id="SSF51011">
    <property type="entry name" value="Glycosyl hydrolase domain"/>
    <property type="match status" value="1"/>
</dbReference>
<dbReference type="InterPro" id="IPR013783">
    <property type="entry name" value="Ig-like_fold"/>
</dbReference>
<dbReference type="RefSeq" id="WP_002518969.1">
    <property type="nucleotide sequence ID" value="NZ_CAJTHR010000001.1"/>
</dbReference>
<dbReference type="InterPro" id="IPR013780">
    <property type="entry name" value="Glyco_hydro_b"/>
</dbReference>
<accession>A0AA44TKF9</accession>
<dbReference type="Gene3D" id="2.60.40.10">
    <property type="entry name" value="Immunoglobulins"/>
    <property type="match status" value="1"/>
</dbReference>
<dbReference type="SMART" id="SM00642">
    <property type="entry name" value="Aamy"/>
    <property type="match status" value="1"/>
</dbReference>
<evidence type="ECO:0000256" key="3">
    <source>
        <dbReference type="ARBA" id="ARBA00023295"/>
    </source>
</evidence>
<dbReference type="Proteomes" id="UP000226191">
    <property type="component" value="Unassembled WGS sequence"/>
</dbReference>
<sequence>MTDTNTASFDTSALGSTLIDGGCRFGLWAPRAERVELALVADDGSQVNHDMTRDEHGVWTVEVSDVQAGQRYGYRVHGPWDPDRGMRFNPAKLLLDPYARAITAGVDYHGPIMDHTPESNYEPDLTDDATSVPLAVVIDDPGPPTPIARRHDISESVIYETHVKGYTRLHPLVPEHLRGTYAGLAYPAVIEHLKSIGVTAIELLPVQQFVSEPFIVGRGLSNYWGYNTLGFFAPHAAYCSVGSMGTQVREFKDMVTSFHEAGIEVFLDVVYNHTGEGGHEGPTLSFRGIDHESYYRLTNDHRNDYDVTGCGNSVDTSHPEVLAMVLDSLRYWVTEMGVDGFRYDLATTLIRDKSHGVDQNHLFKQALVEDPILNKVKHIAEPWDLGPYGYQVGAWGPHWSEWNDRFRNYVRDFWRGAVRGVEELATRLCGSPDLYGQPTSSVNFITAHDGFTMRDLVTYNMKHNQGNGEDNHDGSNDNRAWNCGWEGETTDQSIVMLRHRQVRNLVATLLLATGVPMITAGDEMGRTQQGNNNAYCQDSPISWIDWEDAEAWSDVTDLVKIITALRREHPALRPSRYRHHDPVGDANDSYPRRADLAWFSGHGGEMVNNDWHDESRRTLGMYTSDDNEAFLIWFHAGDRPIEIILPSVRWGESWHVVASTALPGEIPDEAVPAGLSVTLPSRCVVVMQASPFGLTAPLRAKRTLGG</sequence>
<dbReference type="SUPFAM" id="SSF81296">
    <property type="entry name" value="E set domains"/>
    <property type="match status" value="1"/>
</dbReference>
<evidence type="ECO:0000313" key="6">
    <source>
        <dbReference type="Proteomes" id="UP000226191"/>
    </source>
</evidence>
<dbReference type="InterPro" id="IPR017853">
    <property type="entry name" value="GH"/>
</dbReference>
<dbReference type="PANTHER" id="PTHR43002">
    <property type="entry name" value="GLYCOGEN DEBRANCHING ENZYME"/>
    <property type="match status" value="1"/>
</dbReference>
<comment type="similarity">
    <text evidence="1">Belongs to the glycosyl hydrolase 13 family.</text>
</comment>
<dbReference type="Gene3D" id="3.20.20.80">
    <property type="entry name" value="Glycosidases"/>
    <property type="match status" value="1"/>
</dbReference>
<comment type="caution">
    <text evidence="5">The sequence shown here is derived from an EMBL/GenBank/DDBJ whole genome shotgun (WGS) entry which is preliminary data.</text>
</comment>
<dbReference type="Pfam" id="PF02922">
    <property type="entry name" value="CBM_48"/>
    <property type="match status" value="1"/>
</dbReference>
<dbReference type="NCBIfam" id="TIGR02100">
    <property type="entry name" value="glgX_debranch"/>
    <property type="match status" value="1"/>
</dbReference>
<dbReference type="GO" id="GO:0005980">
    <property type="term" value="P:glycogen catabolic process"/>
    <property type="evidence" value="ECO:0007669"/>
    <property type="project" value="InterPro"/>
</dbReference>
<dbReference type="InterPro" id="IPR044505">
    <property type="entry name" value="GlgX_Isoamylase_N_E_set"/>
</dbReference>
<evidence type="ECO:0000256" key="2">
    <source>
        <dbReference type="ARBA" id="ARBA00022801"/>
    </source>
</evidence>
<dbReference type="GeneID" id="92857085"/>
<proteinExistence type="inferred from homology"/>
<feature type="domain" description="Glycosyl hydrolase family 13 catalytic" evidence="4">
    <location>
        <begin position="160"/>
        <end position="569"/>
    </location>
</feature>
<dbReference type="InterPro" id="IPR014756">
    <property type="entry name" value="Ig_E-set"/>
</dbReference>
<organism evidence="5 6">
    <name type="scientific">Cutibacterium acnes</name>
    <name type="common">Propionibacterium acnes</name>
    <dbReference type="NCBI Taxonomy" id="1747"/>
    <lineage>
        <taxon>Bacteria</taxon>
        <taxon>Bacillati</taxon>
        <taxon>Actinomycetota</taxon>
        <taxon>Actinomycetes</taxon>
        <taxon>Propionibacteriales</taxon>
        <taxon>Propionibacteriaceae</taxon>
        <taxon>Cutibacterium</taxon>
    </lineage>
</organism>
<keyword evidence="3" id="KW-0326">Glycosidase</keyword>
<evidence type="ECO:0000313" key="5">
    <source>
        <dbReference type="EMBL" id="PGF36580.1"/>
    </source>
</evidence>
<dbReference type="SUPFAM" id="SSF51445">
    <property type="entry name" value="(Trans)glycosidases"/>
    <property type="match status" value="1"/>
</dbReference>
<dbReference type="AlphaFoldDB" id="A0AA44TKF9"/>
<dbReference type="CDD" id="cd02856">
    <property type="entry name" value="E_set_GDE_Isoamylase_N"/>
    <property type="match status" value="1"/>
</dbReference>
<dbReference type="InterPro" id="IPR011837">
    <property type="entry name" value="Glycogen_debranch_GlgX"/>
</dbReference>
<dbReference type="GO" id="GO:0004135">
    <property type="term" value="F:amylo-alpha-1,6-glucosidase activity"/>
    <property type="evidence" value="ECO:0007669"/>
    <property type="project" value="InterPro"/>
</dbReference>
<evidence type="ECO:0000259" key="4">
    <source>
        <dbReference type="SMART" id="SM00642"/>
    </source>
</evidence>
<keyword evidence="2" id="KW-0378">Hydrolase</keyword>
<dbReference type="InterPro" id="IPR006047">
    <property type="entry name" value="GH13_cat_dom"/>
</dbReference>